<proteinExistence type="predicted"/>
<keyword evidence="2" id="KW-1185">Reference proteome</keyword>
<evidence type="ECO:0000313" key="1">
    <source>
        <dbReference type="EMBL" id="MQM17153.1"/>
    </source>
</evidence>
<sequence length="83" mass="8675">MCSCSRRGAAKEAPFAAGSRASVVEEEPAGLEEISVSEKYAVVVPTAVCLLQQEVCLPGRVLPCHSVCSSVPCSLPSKIQITI</sequence>
<protein>
    <submittedName>
        <fullName evidence="1">Uncharacterized protein</fullName>
    </submittedName>
</protein>
<dbReference type="EMBL" id="NMUH01007379">
    <property type="protein sequence ID" value="MQM17153.1"/>
    <property type="molecule type" value="Genomic_DNA"/>
</dbReference>
<accession>A0A843XCZ0</accession>
<comment type="caution">
    <text evidence="1">The sequence shown here is derived from an EMBL/GenBank/DDBJ whole genome shotgun (WGS) entry which is preliminary data.</text>
</comment>
<name>A0A843XCZ0_COLES</name>
<reference evidence="1" key="1">
    <citation type="submission" date="2017-07" db="EMBL/GenBank/DDBJ databases">
        <title>Taro Niue Genome Assembly and Annotation.</title>
        <authorList>
            <person name="Atibalentja N."/>
            <person name="Keating K."/>
            <person name="Fields C.J."/>
        </authorList>
    </citation>
    <scope>NUCLEOTIDE SEQUENCE</scope>
    <source>
        <strain evidence="1">Niue_2</strain>
        <tissue evidence="1">Leaf</tissue>
    </source>
</reference>
<evidence type="ECO:0000313" key="2">
    <source>
        <dbReference type="Proteomes" id="UP000652761"/>
    </source>
</evidence>
<organism evidence="1 2">
    <name type="scientific">Colocasia esculenta</name>
    <name type="common">Wild taro</name>
    <name type="synonym">Arum esculentum</name>
    <dbReference type="NCBI Taxonomy" id="4460"/>
    <lineage>
        <taxon>Eukaryota</taxon>
        <taxon>Viridiplantae</taxon>
        <taxon>Streptophyta</taxon>
        <taxon>Embryophyta</taxon>
        <taxon>Tracheophyta</taxon>
        <taxon>Spermatophyta</taxon>
        <taxon>Magnoliopsida</taxon>
        <taxon>Liliopsida</taxon>
        <taxon>Araceae</taxon>
        <taxon>Aroideae</taxon>
        <taxon>Colocasieae</taxon>
        <taxon>Colocasia</taxon>
    </lineage>
</organism>
<dbReference type="Proteomes" id="UP000652761">
    <property type="component" value="Unassembled WGS sequence"/>
</dbReference>
<dbReference type="AlphaFoldDB" id="A0A843XCZ0"/>
<gene>
    <name evidence="1" type="ORF">Taro_050122</name>
</gene>